<name>A0A384ZRV7_9CAUD</name>
<keyword evidence="2" id="KW-1185">Reference proteome</keyword>
<dbReference type="GeneID" id="55608455"/>
<reference evidence="1 2" key="1">
    <citation type="submission" date="2018-05" db="EMBL/GenBank/DDBJ databases">
        <title>The genome of Vibrio coralliilyticus phage YC.</title>
        <authorList>
            <person name="Benler S."/>
        </authorList>
    </citation>
    <scope>NUCLEOTIDE SEQUENCE [LARGE SCALE GENOMIC DNA]</scope>
</reference>
<accession>A0A384ZRV7</accession>
<proteinExistence type="predicted"/>
<protein>
    <submittedName>
        <fullName evidence="1">Uncharacterized protein</fullName>
    </submittedName>
</protein>
<sequence>MHLKVWLTYIVDKPEIGEIIMQHWAKELTRMSDRMAFNPETGLCKQLFSAPDMKTLKAKLSNEYRHGDVVNNPIMMGNPEMAGTFQPASLEAHIGTLAGDNSLSEDLTAFCHLGQGLMQANINNATTSLELAELSNTVQVLADSYNKLIAAHNKLVDRVDNKEDEEMFPQPKITPKLH</sequence>
<dbReference type="KEGG" id="vg:55608455"/>
<dbReference type="Proteomes" id="UP000260311">
    <property type="component" value="Segment"/>
</dbReference>
<evidence type="ECO:0000313" key="2">
    <source>
        <dbReference type="Proteomes" id="UP000260311"/>
    </source>
</evidence>
<organism evidence="1 2">
    <name type="scientific">Vibrio phage YC</name>
    <dbReference type="NCBI Taxonomy" id="2267403"/>
    <lineage>
        <taxon>Viruses</taxon>
        <taxon>Duplodnaviria</taxon>
        <taxon>Heunggongvirae</taxon>
        <taxon>Uroviricota</taxon>
        <taxon>Caudoviricetes</taxon>
        <taxon>Pantevenvirales</taxon>
        <taxon>Ackermannviridae</taxon>
        <taxon>Campanilevirus</taxon>
        <taxon>Campanilevirus YC</taxon>
    </lineage>
</organism>
<dbReference type="RefSeq" id="YP_009838223.1">
    <property type="nucleotide sequence ID" value="NC_048709.1"/>
</dbReference>
<dbReference type="EMBL" id="MH375644">
    <property type="protein sequence ID" value="AXC34377.1"/>
    <property type="molecule type" value="Genomic_DNA"/>
</dbReference>
<evidence type="ECO:0000313" key="1">
    <source>
        <dbReference type="EMBL" id="AXC34377.1"/>
    </source>
</evidence>